<protein>
    <submittedName>
        <fullName evidence="1">Uncharacterized protein</fullName>
    </submittedName>
</protein>
<evidence type="ECO:0000313" key="2">
    <source>
        <dbReference type="Proteomes" id="UP001176941"/>
    </source>
</evidence>
<evidence type="ECO:0000313" key="1">
    <source>
        <dbReference type="EMBL" id="CAI9171223.1"/>
    </source>
</evidence>
<gene>
    <name evidence="1" type="ORF">MRATA1EN1_LOCUS20185</name>
</gene>
<proteinExistence type="predicted"/>
<keyword evidence="2" id="KW-1185">Reference proteome</keyword>
<reference evidence="1" key="1">
    <citation type="submission" date="2023-04" db="EMBL/GenBank/DDBJ databases">
        <authorList>
            <consortium name="ELIXIR-Norway"/>
        </authorList>
    </citation>
    <scope>NUCLEOTIDE SEQUENCE [LARGE SCALE GENOMIC DNA]</scope>
</reference>
<dbReference type="Proteomes" id="UP001176941">
    <property type="component" value="Chromosome 30"/>
</dbReference>
<organism evidence="1 2">
    <name type="scientific">Rangifer tarandus platyrhynchus</name>
    <name type="common">Svalbard reindeer</name>
    <dbReference type="NCBI Taxonomy" id="3082113"/>
    <lineage>
        <taxon>Eukaryota</taxon>
        <taxon>Metazoa</taxon>
        <taxon>Chordata</taxon>
        <taxon>Craniata</taxon>
        <taxon>Vertebrata</taxon>
        <taxon>Euteleostomi</taxon>
        <taxon>Mammalia</taxon>
        <taxon>Eutheria</taxon>
        <taxon>Laurasiatheria</taxon>
        <taxon>Artiodactyla</taxon>
        <taxon>Ruminantia</taxon>
        <taxon>Pecora</taxon>
        <taxon>Cervidae</taxon>
        <taxon>Odocoileinae</taxon>
        <taxon>Rangifer</taxon>
    </lineage>
</organism>
<name>A0ABN8ZCK1_RANTA</name>
<dbReference type="EMBL" id="OX459966">
    <property type="protein sequence ID" value="CAI9171223.1"/>
    <property type="molecule type" value="Genomic_DNA"/>
</dbReference>
<sequence length="187" mass="19859">MVEDGGAYLAPRISAWSLKAYTLSLTNYLPKLVSRLQEDSGPGKRAPCSLTGQNGWEPGLGSLTGTRAGVGPSLLLLGTVSLEHSALVSEHVLEGPAKICGRSRQETLGCLHTAWLSARRTCCANLGAPENGGKADVASLESRHYEQEWGTGPQDERCVPGGAGMLLLAWSTETEPVRPPESLSHQR</sequence>
<accession>A0ABN8ZCK1</accession>